<evidence type="ECO:0000313" key="2">
    <source>
        <dbReference type="Proteomes" id="UP001180840"/>
    </source>
</evidence>
<dbReference type="RefSeq" id="WP_290196629.1">
    <property type="nucleotide sequence ID" value="NZ_CP047654.1"/>
</dbReference>
<gene>
    <name evidence="1" type="ORF">J2S39_002369</name>
</gene>
<organism evidence="1 2">
    <name type="scientific">Corynebacterium guangdongense</name>
    <dbReference type="NCBI Taxonomy" id="1783348"/>
    <lineage>
        <taxon>Bacteria</taxon>
        <taxon>Bacillati</taxon>
        <taxon>Actinomycetota</taxon>
        <taxon>Actinomycetes</taxon>
        <taxon>Mycobacteriales</taxon>
        <taxon>Corynebacteriaceae</taxon>
        <taxon>Corynebacterium</taxon>
    </lineage>
</organism>
<name>A0ABU2A3P5_9CORY</name>
<comment type="caution">
    <text evidence="1">The sequence shown here is derived from an EMBL/GenBank/DDBJ whole genome shotgun (WGS) entry which is preliminary data.</text>
</comment>
<keyword evidence="2" id="KW-1185">Reference proteome</keyword>
<evidence type="ECO:0000313" key="1">
    <source>
        <dbReference type="EMBL" id="MDR7330693.1"/>
    </source>
</evidence>
<dbReference type="EMBL" id="JAVDXZ010000001">
    <property type="protein sequence ID" value="MDR7330693.1"/>
    <property type="molecule type" value="Genomic_DNA"/>
</dbReference>
<reference evidence="1" key="1">
    <citation type="submission" date="2023-07" db="EMBL/GenBank/DDBJ databases">
        <title>Sequencing the genomes of 1000 actinobacteria strains.</title>
        <authorList>
            <person name="Klenk H.-P."/>
        </authorList>
    </citation>
    <scope>NUCLEOTIDE SEQUENCE</scope>
    <source>
        <strain evidence="1">DSM 107476</strain>
    </source>
</reference>
<dbReference type="Proteomes" id="UP001180840">
    <property type="component" value="Unassembled WGS sequence"/>
</dbReference>
<proteinExistence type="predicted"/>
<accession>A0ABU2A3P5</accession>
<sequence length="153" mass="16950">MGSLHAYVNDHYTGGFDRSCRLYTPGHRTHWIQARLCRQEDTYSPAELLDVEGHWLTFTSGGVLHRLWHHDTANIARALRRITLGAPELSVEFSERFHLLTVTSINLEETGDRGPGVSGTPLCLAQEPSECVTTTPTTFDEALTMGGGTIMLP</sequence>
<protein>
    <submittedName>
        <fullName evidence="1">Uncharacterized protein</fullName>
    </submittedName>
</protein>